<evidence type="ECO:0000313" key="3">
    <source>
        <dbReference type="EMBL" id="ADL11851.1"/>
    </source>
</evidence>
<keyword evidence="4" id="KW-1185">Reference proteome</keyword>
<dbReference type="GO" id="GO:0016757">
    <property type="term" value="F:glycosyltransferase activity"/>
    <property type="evidence" value="ECO:0007669"/>
    <property type="project" value="InterPro"/>
</dbReference>
<dbReference type="RefSeq" id="WP_013277297.1">
    <property type="nucleotide sequence ID" value="NC_014378.1"/>
</dbReference>
<feature type="domain" description="Glycosyl transferase family 1" evidence="1">
    <location>
        <begin position="193"/>
        <end position="349"/>
    </location>
</feature>
<evidence type="ECO:0000259" key="2">
    <source>
        <dbReference type="Pfam" id="PF13439"/>
    </source>
</evidence>
<dbReference type="Pfam" id="PF13439">
    <property type="entry name" value="Glyco_transf_4"/>
    <property type="match status" value="1"/>
</dbReference>
<evidence type="ECO:0000313" key="4">
    <source>
        <dbReference type="Proteomes" id="UP000001661"/>
    </source>
</evidence>
<dbReference type="SUPFAM" id="SSF53756">
    <property type="entry name" value="UDP-Glycosyltransferase/glycogen phosphorylase"/>
    <property type="match status" value="1"/>
</dbReference>
<accession>D9QU58</accession>
<dbReference type="NCBIfam" id="TIGR03999">
    <property type="entry name" value="thiol_BshA"/>
    <property type="match status" value="1"/>
</dbReference>
<sequence>MKIGIVCYPSYGGSGVVATELGKQLAKQGHKIHFISYEPPFRLEQYYENIYFHQVEVPTYPLFKFPPYSLVLTNKINELITEEDLDIIHAHYAIPHSLAAYLACEITKGTEVKLITTLHGTDITLVGGQSSFKNITRFSIGASDGVTAVSDSLRQDAIDRFDLSPKKVKRIYNFIDTTEYRRQKPEEPLQLTEGEEKIIIHISNFRDVKNIPDVIKIFSLINKEVSSKLVLVGDGPNRHSAKKLVDELDLADKVYFLGKQDNIIPLLSVSDLFLLPSEKESFGLVALEAMACEVPVVASNSGGLPEVVIDGVTGFLSDPGAIEEMAHNGIELLENVELHNQFAQNARHRVVTNFSAAEIVEEYQEYYQRLMNN</sequence>
<name>D9QU58_ACEAZ</name>
<organism evidence="3 4">
    <name type="scientific">Acetohalobium arabaticum (strain ATCC 49924 / DSM 5501 / Z-7288)</name>
    <dbReference type="NCBI Taxonomy" id="574087"/>
    <lineage>
        <taxon>Bacteria</taxon>
        <taxon>Bacillati</taxon>
        <taxon>Bacillota</taxon>
        <taxon>Clostridia</taxon>
        <taxon>Halanaerobiales</taxon>
        <taxon>Halobacteroidaceae</taxon>
        <taxon>Acetohalobium</taxon>
    </lineage>
</organism>
<dbReference type="EMBL" id="CP002105">
    <property type="protein sequence ID" value="ADL11851.1"/>
    <property type="molecule type" value="Genomic_DNA"/>
</dbReference>
<dbReference type="KEGG" id="aar:Acear_0302"/>
<protein>
    <submittedName>
        <fullName evidence="3">Glycosyl transferase group 1</fullName>
    </submittedName>
</protein>
<dbReference type="CAZy" id="GT4">
    <property type="family name" value="Glycosyltransferase Family 4"/>
</dbReference>
<dbReference type="InterPro" id="IPR050194">
    <property type="entry name" value="Glycosyltransferase_grp1"/>
</dbReference>
<dbReference type="OrthoDB" id="9810929at2"/>
<dbReference type="Proteomes" id="UP000001661">
    <property type="component" value="Chromosome"/>
</dbReference>
<dbReference type="InterPro" id="IPR001296">
    <property type="entry name" value="Glyco_trans_1"/>
</dbReference>
<dbReference type="HOGENOM" id="CLU_009583_2_5_9"/>
<dbReference type="Pfam" id="PF00534">
    <property type="entry name" value="Glycos_transf_1"/>
    <property type="match status" value="1"/>
</dbReference>
<dbReference type="PANTHER" id="PTHR45947:SF3">
    <property type="entry name" value="SULFOQUINOVOSYL TRANSFERASE SQD2"/>
    <property type="match status" value="1"/>
</dbReference>
<dbReference type="InterPro" id="IPR023881">
    <property type="entry name" value="Thiol_BshA"/>
</dbReference>
<dbReference type="InterPro" id="IPR028098">
    <property type="entry name" value="Glyco_trans_4-like_N"/>
</dbReference>
<dbReference type="PANTHER" id="PTHR45947">
    <property type="entry name" value="SULFOQUINOVOSYL TRANSFERASE SQD2"/>
    <property type="match status" value="1"/>
</dbReference>
<dbReference type="AlphaFoldDB" id="D9QU58"/>
<keyword evidence="3" id="KW-0808">Transferase</keyword>
<dbReference type="STRING" id="574087.Acear_0302"/>
<dbReference type="Gene3D" id="3.40.50.2000">
    <property type="entry name" value="Glycogen Phosphorylase B"/>
    <property type="match status" value="2"/>
</dbReference>
<proteinExistence type="predicted"/>
<feature type="domain" description="Glycosyltransferase subfamily 4-like N-terminal" evidence="2">
    <location>
        <begin position="11"/>
        <end position="178"/>
    </location>
</feature>
<dbReference type="GO" id="GO:0071793">
    <property type="term" value="P:bacillithiol biosynthetic process"/>
    <property type="evidence" value="ECO:0007669"/>
    <property type="project" value="InterPro"/>
</dbReference>
<reference evidence="3 4" key="1">
    <citation type="journal article" date="2010" name="Stand. Genomic Sci.">
        <title>Complete genome sequence of Acetohalobium arabaticum type strain (Z-7288).</title>
        <authorList>
            <person name="Sikorski J."/>
            <person name="Lapidus A."/>
            <person name="Chertkov O."/>
            <person name="Lucas S."/>
            <person name="Copeland A."/>
            <person name="Glavina Del Rio T."/>
            <person name="Nolan M."/>
            <person name="Tice H."/>
            <person name="Cheng J.F."/>
            <person name="Han C."/>
            <person name="Brambilla E."/>
            <person name="Pitluck S."/>
            <person name="Liolios K."/>
            <person name="Ivanova N."/>
            <person name="Mavromatis K."/>
            <person name="Mikhailova N."/>
            <person name="Pati A."/>
            <person name="Bruce D."/>
            <person name="Detter C."/>
            <person name="Tapia R."/>
            <person name="Goodwin L."/>
            <person name="Chen A."/>
            <person name="Palaniappan K."/>
            <person name="Land M."/>
            <person name="Hauser L."/>
            <person name="Chang Y.J."/>
            <person name="Jeffries C.D."/>
            <person name="Rohde M."/>
            <person name="Goker M."/>
            <person name="Spring S."/>
            <person name="Woyke T."/>
            <person name="Bristow J."/>
            <person name="Eisen J.A."/>
            <person name="Markowitz V."/>
            <person name="Hugenholtz P."/>
            <person name="Kyrpides N.C."/>
            <person name="Klenk H.P."/>
        </authorList>
    </citation>
    <scope>NUCLEOTIDE SEQUENCE [LARGE SCALE GENOMIC DNA]</scope>
    <source>
        <strain evidence="4">ATCC 49924 / DSM 5501 / Z-7288</strain>
    </source>
</reference>
<dbReference type="eggNOG" id="COG0438">
    <property type="taxonomic scope" value="Bacteria"/>
</dbReference>
<evidence type="ECO:0000259" key="1">
    <source>
        <dbReference type="Pfam" id="PF00534"/>
    </source>
</evidence>
<gene>
    <name evidence="3" type="ordered locus">Acear_0302</name>
</gene>